<dbReference type="EMBL" id="GGEC01069845">
    <property type="protein sequence ID" value="MBX50329.1"/>
    <property type="molecule type" value="Transcribed_RNA"/>
</dbReference>
<protein>
    <submittedName>
        <fullName evidence="2">Uncharacterized protein</fullName>
    </submittedName>
</protein>
<dbReference type="AlphaFoldDB" id="A0A2P2P6L5"/>
<name>A0A2P2P6L5_RHIMU</name>
<reference evidence="2" key="1">
    <citation type="submission" date="2018-02" db="EMBL/GenBank/DDBJ databases">
        <title>Rhizophora mucronata_Transcriptome.</title>
        <authorList>
            <person name="Meera S.P."/>
            <person name="Sreeshan A."/>
            <person name="Augustine A."/>
        </authorList>
    </citation>
    <scope>NUCLEOTIDE SEQUENCE</scope>
    <source>
        <tissue evidence="2">Leaf</tissue>
    </source>
</reference>
<keyword evidence="1" id="KW-1133">Transmembrane helix</keyword>
<keyword evidence="1" id="KW-0472">Membrane</keyword>
<evidence type="ECO:0000256" key="1">
    <source>
        <dbReference type="SAM" id="Phobius"/>
    </source>
</evidence>
<sequence length="44" mass="5105">MKDEHHISADNTLPIFVNINILSTCSIIYVILKIPKRNKLLQEK</sequence>
<proteinExistence type="predicted"/>
<evidence type="ECO:0000313" key="2">
    <source>
        <dbReference type="EMBL" id="MBX50329.1"/>
    </source>
</evidence>
<keyword evidence="1" id="KW-0812">Transmembrane</keyword>
<feature type="transmembrane region" description="Helical" evidence="1">
    <location>
        <begin position="12"/>
        <end position="32"/>
    </location>
</feature>
<accession>A0A2P2P6L5</accession>
<organism evidence="2">
    <name type="scientific">Rhizophora mucronata</name>
    <name type="common">Asiatic mangrove</name>
    <dbReference type="NCBI Taxonomy" id="61149"/>
    <lineage>
        <taxon>Eukaryota</taxon>
        <taxon>Viridiplantae</taxon>
        <taxon>Streptophyta</taxon>
        <taxon>Embryophyta</taxon>
        <taxon>Tracheophyta</taxon>
        <taxon>Spermatophyta</taxon>
        <taxon>Magnoliopsida</taxon>
        <taxon>eudicotyledons</taxon>
        <taxon>Gunneridae</taxon>
        <taxon>Pentapetalae</taxon>
        <taxon>rosids</taxon>
        <taxon>fabids</taxon>
        <taxon>Malpighiales</taxon>
        <taxon>Rhizophoraceae</taxon>
        <taxon>Rhizophora</taxon>
    </lineage>
</organism>